<evidence type="ECO:0000313" key="8">
    <source>
        <dbReference type="EMBL" id="CAG8499442.1"/>
    </source>
</evidence>
<keyword evidence="3 7" id="KW-0812">Transmembrane</keyword>
<evidence type="ECO:0000256" key="5">
    <source>
        <dbReference type="ARBA" id="ARBA00022989"/>
    </source>
</evidence>
<organism evidence="8 9">
    <name type="scientific">Paraglomus occultum</name>
    <dbReference type="NCBI Taxonomy" id="144539"/>
    <lineage>
        <taxon>Eukaryota</taxon>
        <taxon>Fungi</taxon>
        <taxon>Fungi incertae sedis</taxon>
        <taxon>Mucoromycota</taxon>
        <taxon>Glomeromycotina</taxon>
        <taxon>Glomeromycetes</taxon>
        <taxon>Paraglomerales</taxon>
        <taxon>Paraglomeraceae</taxon>
        <taxon>Paraglomus</taxon>
    </lineage>
</organism>
<comment type="caution">
    <text evidence="8">The sequence shown here is derived from an EMBL/GenBank/DDBJ whole genome shotgun (WGS) entry which is preliminary data.</text>
</comment>
<protein>
    <recommendedName>
        <fullName evidence="7">Dolichol-phosphate mannosyltransferase subunit 3</fullName>
    </recommendedName>
</protein>
<keyword evidence="4 7" id="KW-0256">Endoplasmic reticulum</keyword>
<keyword evidence="5 7" id="KW-1133">Transmembrane helix</keyword>
<evidence type="ECO:0000313" key="9">
    <source>
        <dbReference type="Proteomes" id="UP000789572"/>
    </source>
</evidence>
<evidence type="ECO:0000256" key="1">
    <source>
        <dbReference type="ARBA" id="ARBA00004477"/>
    </source>
</evidence>
<gene>
    <name evidence="8" type="ORF">POCULU_LOCUS2494</name>
</gene>
<comment type="function">
    <text evidence="7">Stabilizer subunit of the dolichol-phosphate mannose (DPM) synthase complex; tethers catalytic subunit to the ER.</text>
</comment>
<dbReference type="EMBL" id="CAJVPJ010000234">
    <property type="protein sequence ID" value="CAG8499442.1"/>
    <property type="molecule type" value="Genomic_DNA"/>
</dbReference>
<dbReference type="GO" id="GO:0006506">
    <property type="term" value="P:GPI anchor biosynthetic process"/>
    <property type="evidence" value="ECO:0007669"/>
    <property type="project" value="TreeGrafter"/>
</dbReference>
<comment type="pathway">
    <text evidence="7">Protein modification; protein glycosylation.</text>
</comment>
<dbReference type="AlphaFoldDB" id="A0A9N8ZL62"/>
<dbReference type="GO" id="GO:0033185">
    <property type="term" value="C:dolichol-phosphate-mannose synthase complex"/>
    <property type="evidence" value="ECO:0007669"/>
    <property type="project" value="TreeGrafter"/>
</dbReference>
<evidence type="ECO:0000256" key="2">
    <source>
        <dbReference type="ARBA" id="ARBA00010430"/>
    </source>
</evidence>
<comment type="subunit">
    <text evidence="7">Component of the dolichol-phosphate mannose (DPM) synthase complex.</text>
</comment>
<proteinExistence type="inferred from homology"/>
<dbReference type="GO" id="GO:0005789">
    <property type="term" value="C:endoplasmic reticulum membrane"/>
    <property type="evidence" value="ECO:0007669"/>
    <property type="project" value="UniProtKB-SubCell"/>
</dbReference>
<dbReference type="InterPro" id="IPR013174">
    <property type="entry name" value="DPM3"/>
</dbReference>
<dbReference type="OrthoDB" id="2014333at2759"/>
<dbReference type="PANTHER" id="PTHR16433">
    <property type="entry name" value="DOLICHOL-PHOSPHATE MANNOSYLTRANSFERASE SUBUNIT 3"/>
    <property type="match status" value="1"/>
</dbReference>
<dbReference type="Pfam" id="PF08285">
    <property type="entry name" value="DPM3"/>
    <property type="match status" value="1"/>
</dbReference>
<accession>A0A9N8ZL62</accession>
<feature type="transmembrane region" description="Helical" evidence="7">
    <location>
        <begin position="7"/>
        <end position="26"/>
    </location>
</feature>
<evidence type="ECO:0000256" key="7">
    <source>
        <dbReference type="RuleBase" id="RU365085"/>
    </source>
</evidence>
<evidence type="ECO:0000256" key="6">
    <source>
        <dbReference type="ARBA" id="ARBA00023136"/>
    </source>
</evidence>
<comment type="subcellular location">
    <subcellularLocation>
        <location evidence="1 7">Endoplasmic reticulum membrane</location>
        <topology evidence="1 7">Multi-pass membrane protein</topology>
    </subcellularLocation>
</comment>
<evidence type="ECO:0000256" key="4">
    <source>
        <dbReference type="ARBA" id="ARBA00022824"/>
    </source>
</evidence>
<dbReference type="Proteomes" id="UP000789572">
    <property type="component" value="Unassembled WGS sequence"/>
</dbReference>
<sequence>MTKAAETATFLGIIGTVYLLFLFQILPSSEKIRIDILPVLPWWALVSFGAYSLGNIGYHVYRFKDCEDAYHELMAQINEAKKSLATQGISVD</sequence>
<reference evidence="8" key="1">
    <citation type="submission" date="2021-06" db="EMBL/GenBank/DDBJ databases">
        <authorList>
            <person name="Kallberg Y."/>
            <person name="Tangrot J."/>
            <person name="Rosling A."/>
        </authorList>
    </citation>
    <scope>NUCLEOTIDE SEQUENCE</scope>
    <source>
        <strain evidence="8">IA702</strain>
    </source>
</reference>
<keyword evidence="9" id="KW-1185">Reference proteome</keyword>
<keyword evidence="6 7" id="KW-0472">Membrane</keyword>
<dbReference type="PANTHER" id="PTHR16433:SF0">
    <property type="entry name" value="DOLICHOL-PHOSPHATE MANNOSYLTRANSFERASE SUBUNIT 3"/>
    <property type="match status" value="1"/>
</dbReference>
<feature type="transmembrane region" description="Helical" evidence="7">
    <location>
        <begin position="32"/>
        <end position="54"/>
    </location>
</feature>
<comment type="similarity">
    <text evidence="2 7">Belongs to the DPM3 family.</text>
</comment>
<name>A0A9N8ZL62_9GLOM</name>
<evidence type="ECO:0000256" key="3">
    <source>
        <dbReference type="ARBA" id="ARBA00022692"/>
    </source>
</evidence>